<keyword evidence="4 8" id="KW-0808">Transferase</keyword>
<dbReference type="GO" id="GO:0046428">
    <property type="term" value="F:1,4-dihydroxy-2-naphthoate polyprenyltransferase activity"/>
    <property type="evidence" value="ECO:0007669"/>
    <property type="project" value="UniProtKB-UniRule"/>
</dbReference>
<dbReference type="eggNOG" id="COG1575">
    <property type="taxonomic scope" value="Bacteria"/>
</dbReference>
<feature type="transmembrane region" description="Helical" evidence="8">
    <location>
        <begin position="176"/>
        <end position="197"/>
    </location>
</feature>
<dbReference type="InterPro" id="IPR026046">
    <property type="entry name" value="UBIAD1"/>
</dbReference>
<evidence type="ECO:0000256" key="1">
    <source>
        <dbReference type="ARBA" id="ARBA00004141"/>
    </source>
</evidence>
<dbReference type="OrthoDB" id="9767568at2"/>
<evidence type="ECO:0000256" key="9">
    <source>
        <dbReference type="NCBIfam" id="TIGR00751"/>
    </source>
</evidence>
<evidence type="ECO:0000256" key="5">
    <source>
        <dbReference type="ARBA" id="ARBA00022692"/>
    </source>
</evidence>
<dbReference type="NCBIfam" id="TIGR00751">
    <property type="entry name" value="menA"/>
    <property type="match status" value="1"/>
</dbReference>
<evidence type="ECO:0000256" key="4">
    <source>
        <dbReference type="ARBA" id="ARBA00022679"/>
    </source>
</evidence>
<name>A0A0H3CUN6_AMYMU</name>
<proteinExistence type="inferred from homology"/>
<comment type="function">
    <text evidence="8">Conversion of 1,4-dihydroxy-2-naphthoate (DHNA) to demethylmenaquinone (DMK).</text>
</comment>
<feature type="transmembrane region" description="Helical" evidence="8">
    <location>
        <begin position="47"/>
        <end position="67"/>
    </location>
</feature>
<dbReference type="EC" id="2.5.1.74" evidence="8 9"/>
<dbReference type="Gene3D" id="1.10.357.140">
    <property type="entry name" value="UbiA prenyltransferase"/>
    <property type="match status" value="1"/>
</dbReference>
<evidence type="ECO:0000313" key="10">
    <source>
        <dbReference type="EMBL" id="ADJ42327.1"/>
    </source>
</evidence>
<dbReference type="PANTHER" id="PTHR13929:SF0">
    <property type="entry name" value="UBIA PRENYLTRANSFERASE DOMAIN-CONTAINING PROTEIN 1"/>
    <property type="match status" value="1"/>
</dbReference>
<comment type="pathway">
    <text evidence="8">Quinol/quinone metabolism; menaquinone biosynthesis; menaquinol from 1,4-dihydroxy-2-naphthoate: step 1/2.</text>
</comment>
<dbReference type="InterPro" id="IPR004657">
    <property type="entry name" value="MenA"/>
</dbReference>
<evidence type="ECO:0000313" key="11">
    <source>
        <dbReference type="Proteomes" id="UP000000328"/>
    </source>
</evidence>
<dbReference type="Proteomes" id="UP000000328">
    <property type="component" value="Chromosome"/>
</dbReference>
<gene>
    <name evidence="8 10" type="primary">menA</name>
    <name evidence="10" type="ordered locus">AMED_0506</name>
</gene>
<comment type="similarity">
    <text evidence="8">Belongs to the MenA family. Type 1 subfamily.</text>
</comment>
<feature type="transmembrane region" description="Helical" evidence="8">
    <location>
        <begin position="278"/>
        <end position="297"/>
    </location>
</feature>
<keyword evidence="3 8" id="KW-1003">Cell membrane</keyword>
<keyword evidence="7 8" id="KW-0472">Membrane</keyword>
<sequence>MITMALNGAMASLSEWIEGARPRTLPNAVAPVVAGVGAAIALDAFSWWRSVLALLVSLSLIVGVNYANDYSDGIRGTDENRVGPLRLVGSGVAAPKAVLTAALIALGLAGVLGLVLVAVSGHWWLLAMGALCIVGAWFYTGGKKPYGYYGFGEIAVFVFFGLAGVLGTVYVQAGRVSWAALACAVAVGCFSTAVLTANNLRDIPTDIEAGKRTLATRLGDKGTRRLYLTLVAVPVLVSLVFAATDYRLTALAGLTVGLLLPAVGVVHGGKTGRELIPALRDTGFAMLAWAVCTAVLMNL</sequence>
<dbReference type="PATRIC" id="fig|749927.5.peg.527"/>
<dbReference type="EMBL" id="CP002000">
    <property type="protein sequence ID" value="ADJ42327.1"/>
    <property type="molecule type" value="Genomic_DNA"/>
</dbReference>
<comment type="subcellular location">
    <subcellularLocation>
        <location evidence="8">Cell membrane</location>
        <topology evidence="8">Multi-pass membrane protein</topology>
    </subcellularLocation>
    <subcellularLocation>
        <location evidence="1">Membrane</location>
        <topology evidence="1">Multi-pass membrane protein</topology>
    </subcellularLocation>
</comment>
<dbReference type="GO" id="GO:0005886">
    <property type="term" value="C:plasma membrane"/>
    <property type="evidence" value="ECO:0007669"/>
    <property type="project" value="UniProtKB-SubCell"/>
</dbReference>
<dbReference type="CDD" id="cd13962">
    <property type="entry name" value="PT_UbiA_UBIAD1"/>
    <property type="match status" value="1"/>
</dbReference>
<dbReference type="PANTHER" id="PTHR13929">
    <property type="entry name" value="1,4-DIHYDROXY-2-NAPHTHOATE OCTAPRENYLTRANSFERASE"/>
    <property type="match status" value="1"/>
</dbReference>
<keyword evidence="2 8" id="KW-0474">Menaquinone biosynthesis</keyword>
<keyword evidence="6 8" id="KW-1133">Transmembrane helix</keyword>
<dbReference type="HAMAP" id="MF_01937">
    <property type="entry name" value="MenA_1"/>
    <property type="match status" value="1"/>
</dbReference>
<comment type="catalytic activity">
    <reaction evidence="8">
        <text>an all-trans-polyprenyl diphosphate + 1,4-dihydroxy-2-naphthoate + H(+) = a 2-demethylmenaquinol + CO2 + diphosphate</text>
        <dbReference type="Rhea" id="RHEA:26478"/>
        <dbReference type="Rhea" id="RHEA-COMP:9563"/>
        <dbReference type="Rhea" id="RHEA-COMP:9564"/>
        <dbReference type="ChEBI" id="CHEBI:11173"/>
        <dbReference type="ChEBI" id="CHEBI:15378"/>
        <dbReference type="ChEBI" id="CHEBI:16526"/>
        <dbReference type="ChEBI" id="CHEBI:33019"/>
        <dbReference type="ChEBI" id="CHEBI:55437"/>
        <dbReference type="ChEBI" id="CHEBI:58914"/>
        <dbReference type="EC" id="2.5.1.74"/>
    </reaction>
</comment>
<evidence type="ECO:0000256" key="7">
    <source>
        <dbReference type="ARBA" id="ARBA00023136"/>
    </source>
</evidence>
<dbReference type="Pfam" id="PF01040">
    <property type="entry name" value="UbiA"/>
    <property type="match status" value="1"/>
</dbReference>
<evidence type="ECO:0000256" key="2">
    <source>
        <dbReference type="ARBA" id="ARBA00022428"/>
    </source>
</evidence>
<dbReference type="KEGG" id="amd:AMED_0506"/>
<dbReference type="InterPro" id="IPR000537">
    <property type="entry name" value="UbiA_prenyltransferase"/>
</dbReference>
<dbReference type="UniPathway" id="UPA00079">
    <property type="reaction ID" value="UER00168"/>
</dbReference>
<evidence type="ECO:0000256" key="6">
    <source>
        <dbReference type="ARBA" id="ARBA00022989"/>
    </source>
</evidence>
<protein>
    <recommendedName>
        <fullName evidence="8 9">1,4-dihydroxy-2-naphthoate octaprenyltransferase</fullName>
        <shortName evidence="8">DHNA-octaprenyltransferase</shortName>
        <ecNumber evidence="8 9">2.5.1.74</ecNumber>
    </recommendedName>
</protein>
<dbReference type="NCBIfam" id="NF004751">
    <property type="entry name" value="PRK06080.1-3"/>
    <property type="match status" value="1"/>
</dbReference>
<evidence type="ECO:0000256" key="8">
    <source>
        <dbReference type="HAMAP-Rule" id="MF_01937"/>
    </source>
</evidence>
<evidence type="ECO:0000256" key="3">
    <source>
        <dbReference type="ARBA" id="ARBA00022475"/>
    </source>
</evidence>
<reference evidence="10 11" key="1">
    <citation type="journal article" date="2010" name="Cell Res.">
        <title>Complete genome sequence of the rifamycin SV-producing Amycolatopsis mediterranei U32 revealed its genetic characteristics in phylogeny and metabolism.</title>
        <authorList>
            <person name="Zhao W."/>
            <person name="Zhong Y."/>
            <person name="Yuan H."/>
            <person name="Wang J."/>
            <person name="Zheng H."/>
            <person name="Wang Y."/>
            <person name="Cen X."/>
            <person name="Xu F."/>
            <person name="Bai J."/>
            <person name="Han X."/>
            <person name="Lu G."/>
            <person name="Zhu Y."/>
            <person name="Shao Z."/>
            <person name="Yan H."/>
            <person name="Li C."/>
            <person name="Peng N."/>
            <person name="Zhang Z."/>
            <person name="Zhang Y."/>
            <person name="Lin W."/>
            <person name="Fan Y."/>
            <person name="Qin Z."/>
            <person name="Hu Y."/>
            <person name="Zhu B."/>
            <person name="Wang S."/>
            <person name="Ding X."/>
            <person name="Zhao G.P."/>
        </authorList>
    </citation>
    <scope>NUCLEOTIDE SEQUENCE [LARGE SCALE GENOMIC DNA]</scope>
    <source>
        <strain evidence="11">U-32</strain>
    </source>
</reference>
<feature type="transmembrane region" description="Helical" evidence="8">
    <location>
        <begin position="249"/>
        <end position="266"/>
    </location>
</feature>
<organism evidence="10 11">
    <name type="scientific">Amycolatopsis mediterranei (strain U-32)</name>
    <dbReference type="NCBI Taxonomy" id="749927"/>
    <lineage>
        <taxon>Bacteria</taxon>
        <taxon>Bacillati</taxon>
        <taxon>Actinomycetota</taxon>
        <taxon>Actinomycetes</taxon>
        <taxon>Pseudonocardiales</taxon>
        <taxon>Pseudonocardiaceae</taxon>
        <taxon>Amycolatopsis</taxon>
    </lineage>
</organism>
<feature type="transmembrane region" description="Helical" evidence="8">
    <location>
        <begin position="146"/>
        <end position="170"/>
    </location>
</feature>
<keyword evidence="5 8" id="KW-0812">Transmembrane</keyword>
<feature type="transmembrane region" description="Helical" evidence="8">
    <location>
        <begin position="226"/>
        <end position="243"/>
    </location>
</feature>
<accession>A0A0H3CUN6</accession>
<dbReference type="GO" id="GO:0009234">
    <property type="term" value="P:menaquinone biosynthetic process"/>
    <property type="evidence" value="ECO:0007669"/>
    <property type="project" value="UniProtKB-UniRule"/>
</dbReference>
<dbReference type="GO" id="GO:0042371">
    <property type="term" value="P:vitamin K biosynthetic process"/>
    <property type="evidence" value="ECO:0007669"/>
    <property type="project" value="TreeGrafter"/>
</dbReference>
<feature type="transmembrane region" description="Helical" evidence="8">
    <location>
        <begin position="123"/>
        <end position="139"/>
    </location>
</feature>
<dbReference type="AlphaFoldDB" id="A0A0H3CUN6"/>
<dbReference type="HOGENOM" id="CLU_043611_1_0_11"/>
<dbReference type="PIRSF" id="PIRSF005355">
    <property type="entry name" value="UBIAD1"/>
    <property type="match status" value="1"/>
</dbReference>
<feature type="transmembrane region" description="Helical" evidence="8">
    <location>
        <begin position="97"/>
        <end position="117"/>
    </location>
</feature>
<dbReference type="InterPro" id="IPR044878">
    <property type="entry name" value="UbiA_sf"/>
</dbReference>